<dbReference type="HOGENOM" id="CLU_023103_0_0_6"/>
<evidence type="ECO:0000313" key="5">
    <source>
        <dbReference type="EMBL" id="AEP28192.1"/>
    </source>
</evidence>
<dbReference type="AlphaFoldDB" id="G4QES9"/>
<keyword evidence="6" id="KW-1185">Reference proteome</keyword>
<dbReference type="Pfam" id="PF00486">
    <property type="entry name" value="Trans_reg_C"/>
    <property type="match status" value="1"/>
</dbReference>
<dbReference type="Proteomes" id="UP000009282">
    <property type="component" value="Chromosome"/>
</dbReference>
<keyword evidence="3" id="KW-0812">Transmembrane</keyword>
<dbReference type="eggNOG" id="COG3710">
    <property type="taxonomic scope" value="Bacteria"/>
</dbReference>
<dbReference type="InterPro" id="IPR036388">
    <property type="entry name" value="WH-like_DNA-bd_sf"/>
</dbReference>
<name>G4QES9_GLANF</name>
<keyword evidence="3" id="KW-1133">Transmembrane helix</keyword>
<dbReference type="GO" id="GO:0006355">
    <property type="term" value="P:regulation of DNA-templated transcription"/>
    <property type="evidence" value="ECO:0007669"/>
    <property type="project" value="InterPro"/>
</dbReference>
<dbReference type="SUPFAM" id="SSF46894">
    <property type="entry name" value="C-terminal effector domain of the bipartite response regulators"/>
    <property type="match status" value="1"/>
</dbReference>
<proteinExistence type="predicted"/>
<evidence type="ECO:0000256" key="2">
    <source>
        <dbReference type="PROSITE-ProRule" id="PRU01091"/>
    </source>
</evidence>
<dbReference type="OrthoDB" id="8430416at2"/>
<dbReference type="InterPro" id="IPR001867">
    <property type="entry name" value="OmpR/PhoB-type_DNA-bd"/>
</dbReference>
<reference evidence="5 6" key="1">
    <citation type="journal article" date="2011" name="J. Bacteriol.">
        <title>Complete genome sequence of seawater bacterium Glaciecola nitratireducens FR1064T.</title>
        <authorList>
            <person name="Bian F."/>
            <person name="Qin Q.L."/>
            <person name="Xie B.B."/>
            <person name="Shu Y.L."/>
            <person name="Zhang X.Y."/>
            <person name="Yu Y."/>
            <person name="Chen B."/>
            <person name="Chen X.L."/>
            <person name="Zhou B.C."/>
            <person name="Zhang Y.Z."/>
        </authorList>
    </citation>
    <scope>NUCLEOTIDE SEQUENCE [LARGE SCALE GENOMIC DNA]</scope>
    <source>
        <strain evidence="6">JCM 12485 / KCTC 12276 / FR1064</strain>
    </source>
</reference>
<dbReference type="GO" id="GO:0000160">
    <property type="term" value="P:phosphorelay signal transduction system"/>
    <property type="evidence" value="ECO:0007669"/>
    <property type="project" value="InterPro"/>
</dbReference>
<keyword evidence="3" id="KW-0472">Membrane</keyword>
<dbReference type="CDD" id="cd00383">
    <property type="entry name" value="trans_reg_C"/>
    <property type="match status" value="1"/>
</dbReference>
<gene>
    <name evidence="5" type="ordered locus">GNIT_0037</name>
</gene>
<protein>
    <recommendedName>
        <fullName evidence="4">OmpR/PhoB-type domain-containing protein</fullName>
    </recommendedName>
</protein>
<dbReference type="RefSeq" id="WP_014107071.1">
    <property type="nucleotide sequence ID" value="NC_016041.1"/>
</dbReference>
<organism evidence="5 6">
    <name type="scientific">Glaciecola nitratireducens (strain JCM 12485 / KCTC 12276 / FR1064)</name>
    <dbReference type="NCBI Taxonomy" id="1085623"/>
    <lineage>
        <taxon>Bacteria</taxon>
        <taxon>Pseudomonadati</taxon>
        <taxon>Pseudomonadota</taxon>
        <taxon>Gammaproteobacteria</taxon>
        <taxon>Alteromonadales</taxon>
        <taxon>Alteromonadaceae</taxon>
        <taxon>Brumicola</taxon>
    </lineage>
</organism>
<evidence type="ECO:0000256" key="1">
    <source>
        <dbReference type="ARBA" id="ARBA00023125"/>
    </source>
</evidence>
<dbReference type="SMART" id="SM00862">
    <property type="entry name" value="Trans_reg_C"/>
    <property type="match status" value="1"/>
</dbReference>
<feature type="transmembrane region" description="Helical" evidence="3">
    <location>
        <begin position="125"/>
        <end position="146"/>
    </location>
</feature>
<sequence length="770" mass="86531">MQDSLLQYFGESEIFFDHFIIRTPSGEVLKDGETVKLEPQVFTFLLLLIRHKEHIVSREEIVGTVWGDKKASDDAIRALVKKLRIALGDNARAPKFLKTVPLKGYLFIMPVQIEFHQPDWWRSKYAIYGTSVAAIILITLLVQAQFGTFQSYVEKPKREVFISKITQMKGTEVSPYLSKNNHLLFSHRGINDKFLHLYVKELNSSVSKRITWDNADYIDGIFSSDASQAIVKKRVEDEESLLLFSFDSNFNVTKAEPIELDNALMLQRINAISYSHDDKNLYLFGETKPDSTSSISANVSMSPIVSSESKAVLDDNVNTELDSSGDQTLNGPIQSANFGLIHYNIESKQSRVLLLPVPLGASVVDAKESIDGKFLAVLIRNDNHADIHIQAVESKEVKFVKRVPVQSNSIVWAPDSTSITFSTQSGELLNLNIAKQRLYRWSGLPFNASEVVSQCDEYCFVVKEKEAELTNIVERPFIFNESAYISANQFSLTSSDRFPTYFDEGNGIYFLSLSENELAIKKYIDGNGLETIYELPKTSDIKSFVLSPNEKQFAGELDGRIFVLNLSMRTLSFLSSGTSIKTNPVWLTDDVLSYQQIENGSSVIYAHDFVSNSATLLAKDLLFIKPLNDTQWLLVDEQFNAYLHKQVSTESTQLGRISNLPFFSPDMLAENISFAQLDSVNSSGFKLINNALYFVSSSDGIYLLHQVALETGKRESRNLGLQAVLAQFDIHPDMQKMLLVESSLSQSNLLKVDGLTLTTRQINQVVTETP</sequence>
<feature type="DNA-binding region" description="OmpR/PhoB-type" evidence="2">
    <location>
        <begin position="11"/>
        <end position="109"/>
    </location>
</feature>
<evidence type="ECO:0000313" key="6">
    <source>
        <dbReference type="Proteomes" id="UP000009282"/>
    </source>
</evidence>
<dbReference type="Gene3D" id="1.10.10.10">
    <property type="entry name" value="Winged helix-like DNA-binding domain superfamily/Winged helix DNA-binding domain"/>
    <property type="match status" value="1"/>
</dbReference>
<keyword evidence="1 2" id="KW-0238">DNA-binding</keyword>
<feature type="domain" description="OmpR/PhoB-type" evidence="4">
    <location>
        <begin position="11"/>
        <end position="109"/>
    </location>
</feature>
<dbReference type="KEGG" id="gni:GNIT_0037"/>
<accession>G4QES9</accession>
<dbReference type="SUPFAM" id="SSF82171">
    <property type="entry name" value="DPP6 N-terminal domain-like"/>
    <property type="match status" value="1"/>
</dbReference>
<dbReference type="GO" id="GO:0003677">
    <property type="term" value="F:DNA binding"/>
    <property type="evidence" value="ECO:0007669"/>
    <property type="project" value="UniProtKB-UniRule"/>
</dbReference>
<dbReference type="EMBL" id="CP003060">
    <property type="protein sequence ID" value="AEP28192.1"/>
    <property type="molecule type" value="Genomic_DNA"/>
</dbReference>
<evidence type="ECO:0000259" key="4">
    <source>
        <dbReference type="PROSITE" id="PS51755"/>
    </source>
</evidence>
<evidence type="ECO:0000256" key="3">
    <source>
        <dbReference type="SAM" id="Phobius"/>
    </source>
</evidence>
<dbReference type="InterPro" id="IPR016032">
    <property type="entry name" value="Sig_transdc_resp-reg_C-effctor"/>
</dbReference>
<dbReference type="PROSITE" id="PS51755">
    <property type="entry name" value="OMPR_PHOB"/>
    <property type="match status" value="1"/>
</dbReference>